<feature type="transmembrane region" description="Helical" evidence="1">
    <location>
        <begin position="87"/>
        <end position="111"/>
    </location>
</feature>
<accession>A0A0S7B7Z9</accession>
<name>A0A0S7B7Z9_9CHLR</name>
<sequence>MKTLHKLGGFAALYLATAYLIGMVLFLAVLDYPSITDPAQKVALLVEKQAIIFSTNLLMYVFFGVFLIVLSLALYDRLKSGAPALMQAATAIGLIWAGSLIASGMVANAGIDPVVALYAKEPAQAAISWQGIESVASGLGNGNGEILGGFFVLLVSLAAVRAGGLPKRLNILGLLVGAAGMISLVPGLTELMTGVFGLSQIIWFVWLGVILLRGKVSKAAENWSGATVRASQGR</sequence>
<dbReference type="AlphaFoldDB" id="A0A0S7B7Z9"/>
<feature type="transmembrane region" description="Helical" evidence="1">
    <location>
        <begin position="146"/>
        <end position="164"/>
    </location>
</feature>
<reference evidence="2" key="1">
    <citation type="submission" date="2015-07" db="EMBL/GenBank/DDBJ databases">
        <title>Draft Genome Sequences of Anaerolinea thermolimosa IMO-1, Bellilinea caldifistulae GOMI-1, Leptolinea tardivitalis YMTK-2, Levilinea saccharolytica KIBI-1,Longilinea arvoryzae KOME-1, Previously Described as Members of the Anaerolineaceae (Chloroflexi).</title>
        <authorList>
            <person name="Sekiguchi Y."/>
            <person name="Ohashi A."/>
            <person name="Matsuura N."/>
            <person name="Tourlousse M.D."/>
        </authorList>
    </citation>
    <scope>NUCLEOTIDE SEQUENCE [LARGE SCALE GENOMIC DNA]</scope>
    <source>
        <strain evidence="2">KOME-1</strain>
    </source>
</reference>
<dbReference type="STRING" id="360412.LARV_01367"/>
<keyword evidence="1" id="KW-1133">Transmembrane helix</keyword>
<evidence type="ECO:0008006" key="4">
    <source>
        <dbReference type="Google" id="ProtNLM"/>
    </source>
</evidence>
<protein>
    <recommendedName>
        <fullName evidence="4">DUF4386 domain-containing protein</fullName>
    </recommendedName>
</protein>
<feature type="transmembrane region" description="Helical" evidence="1">
    <location>
        <begin position="171"/>
        <end position="189"/>
    </location>
</feature>
<dbReference type="Proteomes" id="UP000055060">
    <property type="component" value="Unassembled WGS sequence"/>
</dbReference>
<proteinExistence type="predicted"/>
<evidence type="ECO:0000313" key="2">
    <source>
        <dbReference type="EMBL" id="GAP13612.1"/>
    </source>
</evidence>
<feature type="transmembrane region" description="Helical" evidence="1">
    <location>
        <begin position="50"/>
        <end position="75"/>
    </location>
</feature>
<evidence type="ECO:0000313" key="3">
    <source>
        <dbReference type="Proteomes" id="UP000055060"/>
    </source>
</evidence>
<feature type="transmembrane region" description="Helical" evidence="1">
    <location>
        <begin position="195"/>
        <end position="212"/>
    </location>
</feature>
<dbReference type="EMBL" id="DF967972">
    <property type="protein sequence ID" value="GAP13612.1"/>
    <property type="molecule type" value="Genomic_DNA"/>
</dbReference>
<keyword evidence="3" id="KW-1185">Reference proteome</keyword>
<keyword evidence="1" id="KW-0812">Transmembrane</keyword>
<organism evidence="2">
    <name type="scientific">Longilinea arvoryzae</name>
    <dbReference type="NCBI Taxonomy" id="360412"/>
    <lineage>
        <taxon>Bacteria</taxon>
        <taxon>Bacillati</taxon>
        <taxon>Chloroflexota</taxon>
        <taxon>Anaerolineae</taxon>
        <taxon>Anaerolineales</taxon>
        <taxon>Anaerolineaceae</taxon>
        <taxon>Longilinea</taxon>
    </lineage>
</organism>
<keyword evidence="1" id="KW-0472">Membrane</keyword>
<evidence type="ECO:0000256" key="1">
    <source>
        <dbReference type="SAM" id="Phobius"/>
    </source>
</evidence>
<dbReference type="RefSeq" id="WP_152031738.1">
    <property type="nucleotide sequence ID" value="NZ_DF967972.1"/>
</dbReference>
<feature type="transmembrane region" description="Helical" evidence="1">
    <location>
        <begin position="7"/>
        <end position="30"/>
    </location>
</feature>
<gene>
    <name evidence="2" type="ORF">LARV_01367</name>
</gene>
<dbReference type="OrthoDB" id="1162205at2"/>